<comment type="similarity">
    <text evidence="1">Belongs to the short-chain dehydrogenases/reductases (SDR) family.</text>
</comment>
<keyword evidence="2" id="KW-0560">Oxidoreductase</keyword>
<keyword evidence="3" id="KW-0732">Signal</keyword>
<dbReference type="InterPro" id="IPR002347">
    <property type="entry name" value="SDR_fam"/>
</dbReference>
<feature type="chain" id="PRO_5046217472" evidence="3">
    <location>
        <begin position="29"/>
        <end position="228"/>
    </location>
</feature>
<gene>
    <name evidence="4" type="ORF">GCM10009745_67320</name>
</gene>
<dbReference type="RefSeq" id="WP_344161183.1">
    <property type="nucleotide sequence ID" value="NZ_BAAANF010000022.1"/>
</dbReference>
<dbReference type="InterPro" id="IPR036291">
    <property type="entry name" value="NAD(P)-bd_dom_sf"/>
</dbReference>
<feature type="signal peptide" evidence="3">
    <location>
        <begin position="1"/>
        <end position="28"/>
    </location>
</feature>
<dbReference type="PANTHER" id="PTHR43180">
    <property type="entry name" value="3-OXOACYL-(ACYL-CARRIER-PROTEIN) REDUCTASE (AFU_ORTHOLOGUE AFUA_6G11210)"/>
    <property type="match status" value="1"/>
</dbReference>
<comment type="caution">
    <text evidence="4">The sequence shown here is derived from an EMBL/GenBank/DDBJ whole genome shotgun (WGS) entry which is preliminary data.</text>
</comment>
<evidence type="ECO:0000256" key="3">
    <source>
        <dbReference type="SAM" id="SignalP"/>
    </source>
</evidence>
<proteinExistence type="inferred from homology"/>
<dbReference type="Pfam" id="PF00106">
    <property type="entry name" value="adh_short"/>
    <property type="match status" value="1"/>
</dbReference>
<protein>
    <submittedName>
        <fullName evidence="4">SDR family oxidoreductase</fullName>
    </submittedName>
</protein>
<dbReference type="EMBL" id="BAAANF010000022">
    <property type="protein sequence ID" value="GAA1709920.1"/>
    <property type="molecule type" value="Genomic_DNA"/>
</dbReference>
<accession>A0ABP4UVF5</accession>
<dbReference type="SUPFAM" id="SSF51735">
    <property type="entry name" value="NAD(P)-binding Rossmann-fold domains"/>
    <property type="match status" value="1"/>
</dbReference>
<dbReference type="PROSITE" id="PS51318">
    <property type="entry name" value="TAT"/>
    <property type="match status" value="1"/>
</dbReference>
<reference evidence="5" key="1">
    <citation type="journal article" date="2019" name="Int. J. Syst. Evol. Microbiol.">
        <title>The Global Catalogue of Microorganisms (GCM) 10K type strain sequencing project: providing services to taxonomists for standard genome sequencing and annotation.</title>
        <authorList>
            <consortium name="The Broad Institute Genomics Platform"/>
            <consortium name="The Broad Institute Genome Sequencing Center for Infectious Disease"/>
            <person name="Wu L."/>
            <person name="Ma J."/>
        </authorList>
    </citation>
    <scope>NUCLEOTIDE SEQUENCE [LARGE SCALE GENOMIC DNA]</scope>
    <source>
        <strain evidence="5">JCM 14307</strain>
    </source>
</reference>
<evidence type="ECO:0000313" key="4">
    <source>
        <dbReference type="EMBL" id="GAA1709920.1"/>
    </source>
</evidence>
<dbReference type="PRINTS" id="PR00081">
    <property type="entry name" value="GDHRDH"/>
</dbReference>
<dbReference type="InterPro" id="IPR006311">
    <property type="entry name" value="TAT_signal"/>
</dbReference>
<evidence type="ECO:0000256" key="1">
    <source>
        <dbReference type="ARBA" id="ARBA00006484"/>
    </source>
</evidence>
<organism evidence="4 5">
    <name type="scientific">Kribbella yunnanensis</name>
    <dbReference type="NCBI Taxonomy" id="190194"/>
    <lineage>
        <taxon>Bacteria</taxon>
        <taxon>Bacillati</taxon>
        <taxon>Actinomycetota</taxon>
        <taxon>Actinomycetes</taxon>
        <taxon>Propionibacteriales</taxon>
        <taxon>Kribbellaceae</taxon>
        <taxon>Kribbella</taxon>
    </lineage>
</organism>
<name>A0ABP4UVF5_9ACTN</name>
<dbReference type="Proteomes" id="UP001500280">
    <property type="component" value="Unassembled WGS sequence"/>
</dbReference>
<evidence type="ECO:0000313" key="5">
    <source>
        <dbReference type="Proteomes" id="UP001500280"/>
    </source>
</evidence>
<sequence length="228" mass="22894">MSRASRRAVLGGAVATAAGIAASGTSTAARRPAGKFTGKVVLITGGTSGIGEAAARAFAAAGARVAFGGRRTALGREVERTIRAGRGEATYLELDVREPSSVQNFVDSAVRQYGRLDIAFNNAGVPVGSVAEWEDGLATNARGQFLSMKYELPHLIASGGGHIISNSPAAQDLVRTAAAEYAVQGVRVNMLLPGSVPAAAAAAAVLGLAGDEFGYLTGATIPVGGGLA</sequence>
<evidence type="ECO:0000256" key="2">
    <source>
        <dbReference type="ARBA" id="ARBA00023002"/>
    </source>
</evidence>
<dbReference type="Gene3D" id="3.40.50.720">
    <property type="entry name" value="NAD(P)-binding Rossmann-like Domain"/>
    <property type="match status" value="1"/>
</dbReference>
<dbReference type="CDD" id="cd05233">
    <property type="entry name" value="SDR_c"/>
    <property type="match status" value="1"/>
</dbReference>
<keyword evidence="5" id="KW-1185">Reference proteome</keyword>
<dbReference type="PANTHER" id="PTHR43180:SF66">
    <property type="entry name" value="SHORT-CHAIN DEHYDROGENASE_REDUCTASE FAMILY PROTEIN"/>
    <property type="match status" value="1"/>
</dbReference>